<reference evidence="1 2" key="1">
    <citation type="submission" date="2016-10" db="EMBL/GenBank/DDBJ databases">
        <authorList>
            <person name="de Groot N.N."/>
        </authorList>
    </citation>
    <scope>NUCLEOTIDE SEQUENCE [LARGE SCALE GENOMIC DNA]</scope>
    <source>
        <strain evidence="1 2">DSM 20475</strain>
    </source>
</reference>
<dbReference type="Proteomes" id="UP000198995">
    <property type="component" value="Unassembled WGS sequence"/>
</dbReference>
<sequence length="83" mass="9618">MDKPPLHTHYYALDVAEDWQSFTYICKENVMDQMDRYNFAAANWAYTLEDLEEKTFSILLFITGGDEATVAQMILDAEAEKND</sequence>
<keyword evidence="2" id="KW-1185">Reference proteome</keyword>
<protein>
    <submittedName>
        <fullName evidence="1">Uncharacterized protein</fullName>
    </submittedName>
</protein>
<dbReference type="EMBL" id="FNAF01000001">
    <property type="protein sequence ID" value="SDD16178.1"/>
    <property type="molecule type" value="Genomic_DNA"/>
</dbReference>
<dbReference type="RefSeq" id="WP_091791008.1">
    <property type="nucleotide sequence ID" value="NZ_FNAF01000001.1"/>
</dbReference>
<accession>A0A1G6SH46</accession>
<name>A0A1G6SH46_PEPNI</name>
<gene>
    <name evidence="1" type="ORF">SAMN04489866_101332</name>
</gene>
<dbReference type="STRING" id="2741.SAMN04489866_101332"/>
<proteinExistence type="predicted"/>
<evidence type="ECO:0000313" key="1">
    <source>
        <dbReference type="EMBL" id="SDD16178.1"/>
    </source>
</evidence>
<dbReference type="AlphaFoldDB" id="A0A1G6SH46"/>
<evidence type="ECO:0000313" key="2">
    <source>
        <dbReference type="Proteomes" id="UP000198995"/>
    </source>
</evidence>
<organism evidence="1 2">
    <name type="scientific">Peptococcus niger</name>
    <dbReference type="NCBI Taxonomy" id="2741"/>
    <lineage>
        <taxon>Bacteria</taxon>
        <taxon>Bacillati</taxon>
        <taxon>Bacillota</taxon>
        <taxon>Clostridia</taxon>
        <taxon>Eubacteriales</taxon>
        <taxon>Peptococcaceae</taxon>
        <taxon>Peptococcus</taxon>
    </lineage>
</organism>